<dbReference type="RefSeq" id="WP_191696066.1">
    <property type="nucleotide sequence ID" value="NZ_JACSQN010000025.1"/>
</dbReference>
<gene>
    <name evidence="1" type="ORF">H9649_16845</name>
</gene>
<accession>A0ABR8UDY0</accession>
<evidence type="ECO:0000313" key="2">
    <source>
        <dbReference type="Proteomes" id="UP000626786"/>
    </source>
</evidence>
<dbReference type="Proteomes" id="UP000626786">
    <property type="component" value="Unassembled WGS sequence"/>
</dbReference>
<dbReference type="EMBL" id="JACSQN010000025">
    <property type="protein sequence ID" value="MBD7986240.1"/>
    <property type="molecule type" value="Genomic_DNA"/>
</dbReference>
<organism evidence="1 2">
    <name type="scientific">Sporosarcina quadrami</name>
    <dbReference type="NCBI Taxonomy" id="2762234"/>
    <lineage>
        <taxon>Bacteria</taxon>
        <taxon>Bacillati</taxon>
        <taxon>Bacillota</taxon>
        <taxon>Bacilli</taxon>
        <taxon>Bacillales</taxon>
        <taxon>Caryophanaceae</taxon>
        <taxon>Sporosarcina</taxon>
    </lineage>
</organism>
<name>A0ABR8UDY0_9BACL</name>
<evidence type="ECO:0000313" key="1">
    <source>
        <dbReference type="EMBL" id="MBD7986240.1"/>
    </source>
</evidence>
<reference evidence="1 2" key="1">
    <citation type="submission" date="2020-08" db="EMBL/GenBank/DDBJ databases">
        <title>A Genomic Blueprint of the Chicken Gut Microbiome.</title>
        <authorList>
            <person name="Gilroy R."/>
            <person name="Ravi A."/>
            <person name="Getino M."/>
            <person name="Pursley I."/>
            <person name="Horton D.L."/>
            <person name="Alikhan N.-F."/>
            <person name="Baker D."/>
            <person name="Gharbi K."/>
            <person name="Hall N."/>
            <person name="Watson M."/>
            <person name="Adriaenssens E.M."/>
            <person name="Foster-Nyarko E."/>
            <person name="Jarju S."/>
            <person name="Secka A."/>
            <person name="Antonio M."/>
            <person name="Oren A."/>
            <person name="Chaudhuri R."/>
            <person name="La Ragione R.M."/>
            <person name="Hildebrand F."/>
            <person name="Pallen M.J."/>
        </authorList>
    </citation>
    <scope>NUCLEOTIDE SEQUENCE [LARGE SCALE GENOMIC DNA]</scope>
    <source>
        <strain evidence="1 2">Sa2YVA2</strain>
    </source>
</reference>
<keyword evidence="2" id="KW-1185">Reference proteome</keyword>
<comment type="caution">
    <text evidence="1">The sequence shown here is derived from an EMBL/GenBank/DDBJ whole genome shotgun (WGS) entry which is preliminary data.</text>
</comment>
<sequence>MKYRSYDAHTALNMGCTSEEELIRLEEEESENAMAYRNEYKMLVNRLPKPVFDRFSGWGFHDYELVKVEFQHTNLLHTNIVLTLSGSDKWKLSFIDTSLFQFRHLNYHNEKSVLSRELDNWLFEEFLPIDDGMLSFEVIFSSGGSMLIHFPDGSVSIEKVK</sequence>
<protein>
    <submittedName>
        <fullName evidence="1">Uncharacterized protein</fullName>
    </submittedName>
</protein>
<proteinExistence type="predicted"/>